<keyword evidence="4 6" id="KW-1133">Transmembrane helix</keyword>
<keyword evidence="2" id="KW-0813">Transport</keyword>
<reference evidence="7" key="1">
    <citation type="submission" date="2020-12" db="EMBL/GenBank/DDBJ databases">
        <title>Clostridium thailandense sp. nov., a novel acetogenic bacterium isolated from peat land soil in Thailand.</title>
        <authorList>
            <person name="Chaikitkaew S."/>
            <person name="Birkeland N.K."/>
        </authorList>
    </citation>
    <scope>NUCLEOTIDE SEQUENCE</scope>
    <source>
        <strain evidence="7">DSM 17425</strain>
    </source>
</reference>
<keyword evidence="5 6" id="KW-0472">Membrane</keyword>
<feature type="transmembrane region" description="Helical" evidence="6">
    <location>
        <begin position="376"/>
        <end position="393"/>
    </location>
</feature>
<feature type="transmembrane region" description="Helical" evidence="6">
    <location>
        <begin position="349"/>
        <end position="370"/>
    </location>
</feature>
<evidence type="ECO:0000313" key="8">
    <source>
        <dbReference type="Proteomes" id="UP000622687"/>
    </source>
</evidence>
<dbReference type="GO" id="GO:0015171">
    <property type="term" value="F:amino acid transmembrane transporter activity"/>
    <property type="evidence" value="ECO:0007669"/>
    <property type="project" value="TreeGrafter"/>
</dbReference>
<feature type="transmembrane region" description="Helical" evidence="6">
    <location>
        <begin position="294"/>
        <end position="319"/>
    </location>
</feature>
<feature type="transmembrane region" description="Helical" evidence="6">
    <location>
        <begin position="181"/>
        <end position="204"/>
    </location>
</feature>
<dbReference type="PANTHER" id="PTHR43243:SF4">
    <property type="entry name" value="CATIONIC AMINO ACID TRANSPORTER 4"/>
    <property type="match status" value="1"/>
</dbReference>
<dbReference type="GO" id="GO:0016020">
    <property type="term" value="C:membrane"/>
    <property type="evidence" value="ECO:0007669"/>
    <property type="project" value="UniProtKB-SubCell"/>
</dbReference>
<dbReference type="PIRSF" id="PIRSF006060">
    <property type="entry name" value="AA_transporter"/>
    <property type="match status" value="1"/>
</dbReference>
<feature type="transmembrane region" description="Helical" evidence="6">
    <location>
        <begin position="27"/>
        <end position="47"/>
    </location>
</feature>
<keyword evidence="8" id="KW-1185">Reference proteome</keyword>
<evidence type="ECO:0000256" key="6">
    <source>
        <dbReference type="SAM" id="Phobius"/>
    </source>
</evidence>
<evidence type="ECO:0000256" key="5">
    <source>
        <dbReference type="ARBA" id="ARBA00023136"/>
    </source>
</evidence>
<protein>
    <submittedName>
        <fullName evidence="7">Amino acid permease</fullName>
    </submittedName>
</protein>
<evidence type="ECO:0000256" key="3">
    <source>
        <dbReference type="ARBA" id="ARBA00022692"/>
    </source>
</evidence>
<dbReference type="Gene3D" id="1.20.1740.10">
    <property type="entry name" value="Amino acid/polyamine transporter I"/>
    <property type="match status" value="1"/>
</dbReference>
<feature type="transmembrane region" description="Helical" evidence="6">
    <location>
        <begin position="430"/>
        <end position="448"/>
    </location>
</feature>
<accession>A0A934HYB1</accession>
<keyword evidence="3 6" id="KW-0812">Transmembrane</keyword>
<name>A0A934HYB1_9CLOT</name>
<evidence type="ECO:0000313" key="7">
    <source>
        <dbReference type="EMBL" id="MBI6874264.1"/>
    </source>
</evidence>
<comment type="caution">
    <text evidence="7">The sequence shown here is derived from an EMBL/GenBank/DDBJ whole genome shotgun (WGS) entry which is preliminary data.</text>
</comment>
<comment type="subcellular location">
    <subcellularLocation>
        <location evidence="1">Membrane</location>
        <topology evidence="1">Multi-pass membrane protein</topology>
    </subcellularLocation>
</comment>
<feature type="transmembrane region" description="Helical" evidence="6">
    <location>
        <begin position="405"/>
        <end position="424"/>
    </location>
</feature>
<feature type="transmembrane region" description="Helical" evidence="6">
    <location>
        <begin position="89"/>
        <end position="110"/>
    </location>
</feature>
<feature type="transmembrane region" description="Helical" evidence="6">
    <location>
        <begin position="250"/>
        <end position="274"/>
    </location>
</feature>
<dbReference type="EMBL" id="JAEEGB010000021">
    <property type="protein sequence ID" value="MBI6874264.1"/>
    <property type="molecule type" value="Genomic_DNA"/>
</dbReference>
<feature type="transmembrane region" description="Helical" evidence="6">
    <location>
        <begin position="53"/>
        <end position="77"/>
    </location>
</feature>
<dbReference type="AlphaFoldDB" id="A0A934HYB1"/>
<dbReference type="RefSeq" id="WP_211143661.1">
    <property type="nucleotide sequence ID" value="NZ_JAEEGB010000021.1"/>
</dbReference>
<dbReference type="Pfam" id="PF13520">
    <property type="entry name" value="AA_permease_2"/>
    <property type="match status" value="1"/>
</dbReference>
<dbReference type="Proteomes" id="UP000622687">
    <property type="component" value="Unassembled WGS sequence"/>
</dbReference>
<feature type="transmembrane region" description="Helical" evidence="6">
    <location>
        <begin position="216"/>
        <end position="238"/>
    </location>
</feature>
<dbReference type="PANTHER" id="PTHR43243">
    <property type="entry name" value="INNER MEMBRANE TRANSPORTER YGJI-RELATED"/>
    <property type="match status" value="1"/>
</dbReference>
<gene>
    <name evidence="7" type="ORF">I6U51_16425</name>
</gene>
<proteinExistence type="predicted"/>
<sequence>MNIFRKRSVADFKEAIEGSGLKKQLTAFDIAALGIGSVIGTGIFVATGQGAQLAGPAVTISYIVAAITSALCALTYAELATMFPVAGSTYSYTYVAFGEIIAWIIGWNLILEYTVVAAAVASGWSSTLVGIFEAYNIHLPAMLIKSPLVGGMVDLPAVLVIAFITWLLYIGVSESAKVNNIIVFIKVSVIIVFIVLGATHINVANYHPFSPYGTKGIMSAAAIIFFAYIGFDAVSTAAEETINPKRDIPLGLTICLTVIIILYVAVSLTLTGMVPFKEIDVDNALPAALRRIGITWGSALVGVGAVIGMISTLLVTIYGQVRIFMVMSRDGLIPKSLARISKKHGTPGICTIATGALTAVIGGFLPLTVLMDLCNIGTLSAFIIVSIGVIILRRTMPNVERKFKCPGVPFTPILTVLFCFYLMYSLPGVTWIRFGVWTIVGIAIYFLYGARHSTLCDSTNNLEVNKEENKEEI</sequence>
<organism evidence="7 8">
    <name type="scientific">Clostridium aciditolerans</name>
    <dbReference type="NCBI Taxonomy" id="339861"/>
    <lineage>
        <taxon>Bacteria</taxon>
        <taxon>Bacillati</taxon>
        <taxon>Bacillota</taxon>
        <taxon>Clostridia</taxon>
        <taxon>Eubacteriales</taxon>
        <taxon>Clostridiaceae</taxon>
        <taxon>Clostridium</taxon>
    </lineage>
</organism>
<evidence type="ECO:0000256" key="2">
    <source>
        <dbReference type="ARBA" id="ARBA00022448"/>
    </source>
</evidence>
<evidence type="ECO:0000256" key="1">
    <source>
        <dbReference type="ARBA" id="ARBA00004141"/>
    </source>
</evidence>
<feature type="transmembrane region" description="Helical" evidence="6">
    <location>
        <begin position="148"/>
        <end position="169"/>
    </location>
</feature>
<evidence type="ECO:0000256" key="4">
    <source>
        <dbReference type="ARBA" id="ARBA00022989"/>
    </source>
</evidence>
<dbReference type="InterPro" id="IPR002293">
    <property type="entry name" value="AA/rel_permease1"/>
</dbReference>